<feature type="transmembrane region" description="Helical" evidence="1">
    <location>
        <begin position="67"/>
        <end position="85"/>
    </location>
</feature>
<name>A0ABR2Z929_9AGAR</name>
<dbReference type="EMBL" id="JBBXMP010000429">
    <property type="protein sequence ID" value="KAL0057818.1"/>
    <property type="molecule type" value="Genomic_DNA"/>
</dbReference>
<feature type="non-terminal residue" evidence="2">
    <location>
        <position position="1"/>
    </location>
</feature>
<feature type="transmembrane region" description="Helical" evidence="1">
    <location>
        <begin position="21"/>
        <end position="47"/>
    </location>
</feature>
<comment type="caution">
    <text evidence="2">The sequence shown here is derived from an EMBL/GenBank/DDBJ whole genome shotgun (WGS) entry which is preliminary data.</text>
</comment>
<organism evidence="2 3">
    <name type="scientific">Marasmius tenuissimus</name>
    <dbReference type="NCBI Taxonomy" id="585030"/>
    <lineage>
        <taxon>Eukaryota</taxon>
        <taxon>Fungi</taxon>
        <taxon>Dikarya</taxon>
        <taxon>Basidiomycota</taxon>
        <taxon>Agaricomycotina</taxon>
        <taxon>Agaricomycetes</taxon>
        <taxon>Agaricomycetidae</taxon>
        <taxon>Agaricales</taxon>
        <taxon>Marasmiineae</taxon>
        <taxon>Marasmiaceae</taxon>
        <taxon>Marasmius</taxon>
    </lineage>
</organism>
<proteinExistence type="predicted"/>
<keyword evidence="1" id="KW-1133">Transmembrane helix</keyword>
<evidence type="ECO:0000256" key="1">
    <source>
        <dbReference type="SAM" id="Phobius"/>
    </source>
</evidence>
<evidence type="ECO:0000313" key="2">
    <source>
        <dbReference type="EMBL" id="KAL0057818.1"/>
    </source>
</evidence>
<keyword evidence="1" id="KW-0812">Transmembrane</keyword>
<dbReference type="Proteomes" id="UP001437256">
    <property type="component" value="Unassembled WGS sequence"/>
</dbReference>
<accession>A0ABR2Z929</accession>
<reference evidence="2 3" key="1">
    <citation type="submission" date="2024-05" db="EMBL/GenBank/DDBJ databases">
        <title>A draft genome resource for the thread blight pathogen Marasmius tenuissimus strain MS-2.</title>
        <authorList>
            <person name="Yulfo-Soto G.E."/>
            <person name="Baruah I.K."/>
            <person name="Amoako-Attah I."/>
            <person name="Bukari Y."/>
            <person name="Meinhardt L.W."/>
            <person name="Bailey B.A."/>
            <person name="Cohen S.P."/>
        </authorList>
    </citation>
    <scope>NUCLEOTIDE SEQUENCE [LARGE SCALE GENOMIC DNA]</scope>
    <source>
        <strain evidence="2 3">MS-2</strain>
    </source>
</reference>
<evidence type="ECO:0000313" key="3">
    <source>
        <dbReference type="Proteomes" id="UP001437256"/>
    </source>
</evidence>
<protein>
    <submittedName>
        <fullName evidence="2">Uncharacterized protein</fullName>
    </submittedName>
</protein>
<gene>
    <name evidence="2" type="ORF">AAF712_015527</name>
</gene>
<keyword evidence="3" id="KW-1185">Reference proteome</keyword>
<sequence length="157" mass="17902">VKIWWTMRNLEIAMGRHYRPSYTHIITVTVESGIIMLVYYTIFAGFFFDSGNAQAKWGTTLSILEAMMPQILAFAPLLIVVRIGLGHSFEEHTRNPSTMRDTLHSEGRSQALQARNHLATFRTTQENDQESVMGITLRSFQRSHDEESVGGNKSERL</sequence>
<keyword evidence="1" id="KW-0472">Membrane</keyword>